<evidence type="ECO:0000259" key="8">
    <source>
        <dbReference type="Pfam" id="PF06429"/>
    </source>
</evidence>
<protein>
    <recommendedName>
        <fullName evidence="4">Flagellar hook-associated protein 1</fullName>
    </recommendedName>
</protein>
<organism evidence="10 11">
    <name type="scientific">Clostridium aciditolerans</name>
    <dbReference type="NCBI Taxonomy" id="339861"/>
    <lineage>
        <taxon>Bacteria</taxon>
        <taxon>Bacillati</taxon>
        <taxon>Bacillota</taxon>
        <taxon>Clostridia</taxon>
        <taxon>Eubacteriales</taxon>
        <taxon>Clostridiaceae</taxon>
        <taxon>Clostridium</taxon>
    </lineage>
</organism>
<feature type="domain" description="Flagellar hook-associated protein FlgK helical" evidence="9">
    <location>
        <begin position="102"/>
        <end position="241"/>
    </location>
</feature>
<evidence type="ECO:0000256" key="6">
    <source>
        <dbReference type="ARBA" id="ARBA00023143"/>
    </source>
</evidence>
<dbReference type="AlphaFoldDB" id="A0A934HY88"/>
<dbReference type="Pfam" id="PF00460">
    <property type="entry name" value="Flg_bb_rod"/>
    <property type="match status" value="1"/>
</dbReference>
<evidence type="ECO:0000259" key="7">
    <source>
        <dbReference type="Pfam" id="PF00460"/>
    </source>
</evidence>
<dbReference type="SUPFAM" id="SSF64518">
    <property type="entry name" value="Phase 1 flagellin"/>
    <property type="match status" value="1"/>
</dbReference>
<gene>
    <name evidence="10" type="primary">flgK</name>
    <name evidence="10" type="ORF">I6U51_08400</name>
</gene>
<keyword evidence="11" id="KW-1185">Reference proteome</keyword>
<dbReference type="InterPro" id="IPR053927">
    <property type="entry name" value="FlgK_helical"/>
</dbReference>
<dbReference type="Pfam" id="PF22638">
    <property type="entry name" value="FlgK_D1"/>
    <property type="match status" value="1"/>
</dbReference>
<keyword evidence="10" id="KW-0969">Cilium</keyword>
<dbReference type="GO" id="GO:0009424">
    <property type="term" value="C:bacterial-type flagellum hook"/>
    <property type="evidence" value="ECO:0007669"/>
    <property type="project" value="InterPro"/>
</dbReference>
<evidence type="ECO:0000313" key="10">
    <source>
        <dbReference type="EMBL" id="MBI6872732.1"/>
    </source>
</evidence>
<dbReference type="GO" id="GO:0005576">
    <property type="term" value="C:extracellular region"/>
    <property type="evidence" value="ECO:0007669"/>
    <property type="project" value="UniProtKB-SubCell"/>
</dbReference>
<dbReference type="InterPro" id="IPR001444">
    <property type="entry name" value="Flag_bb_rod_N"/>
</dbReference>
<evidence type="ECO:0000313" key="11">
    <source>
        <dbReference type="Proteomes" id="UP000622687"/>
    </source>
</evidence>
<keyword evidence="6" id="KW-0975">Bacterial flagellum</keyword>
<dbReference type="Proteomes" id="UP000622687">
    <property type="component" value="Unassembled WGS sequence"/>
</dbReference>
<feature type="domain" description="Flagellar basal-body/hook protein C-terminal" evidence="8">
    <location>
        <begin position="601"/>
        <end position="639"/>
    </location>
</feature>
<keyword evidence="10" id="KW-0966">Cell projection</keyword>
<evidence type="ECO:0000256" key="2">
    <source>
        <dbReference type="ARBA" id="ARBA00004613"/>
    </source>
</evidence>
<dbReference type="PANTHER" id="PTHR30033:SF1">
    <property type="entry name" value="FLAGELLAR HOOK-ASSOCIATED PROTEIN 1"/>
    <property type="match status" value="1"/>
</dbReference>
<feature type="domain" description="Flagellar basal body rod protein N-terminal" evidence="7">
    <location>
        <begin position="9"/>
        <end position="37"/>
    </location>
</feature>
<evidence type="ECO:0000256" key="5">
    <source>
        <dbReference type="ARBA" id="ARBA00022525"/>
    </source>
</evidence>
<dbReference type="PANTHER" id="PTHR30033">
    <property type="entry name" value="FLAGELLAR HOOK-ASSOCIATED PROTEIN 1"/>
    <property type="match status" value="1"/>
</dbReference>
<dbReference type="Pfam" id="PF06429">
    <property type="entry name" value="Flg_bbr_C"/>
    <property type="match status" value="1"/>
</dbReference>
<dbReference type="InterPro" id="IPR002371">
    <property type="entry name" value="FlgK"/>
</dbReference>
<evidence type="ECO:0000256" key="3">
    <source>
        <dbReference type="ARBA" id="ARBA00009677"/>
    </source>
</evidence>
<proteinExistence type="inferred from homology"/>
<dbReference type="GO" id="GO:0005198">
    <property type="term" value="F:structural molecule activity"/>
    <property type="evidence" value="ECO:0007669"/>
    <property type="project" value="InterPro"/>
</dbReference>
<evidence type="ECO:0000256" key="4">
    <source>
        <dbReference type="ARBA" id="ARBA00016244"/>
    </source>
</evidence>
<dbReference type="InterPro" id="IPR010930">
    <property type="entry name" value="Flg_bb/hook_C_dom"/>
</dbReference>
<dbReference type="RefSeq" id="WP_211142235.1">
    <property type="nucleotide sequence ID" value="NZ_JAEEGB010000008.1"/>
</dbReference>
<evidence type="ECO:0000259" key="9">
    <source>
        <dbReference type="Pfam" id="PF22638"/>
    </source>
</evidence>
<accession>A0A934HY88</accession>
<sequence>MSGLFGTFNISTRGLFAQQKAIDTTSHNIANANTEGYSRQRATFQTSRPFPMPSLNNAVGPGQMGTGVDVASIDRIRNSFLDYQVRVEMGINGQFTGRDKFLSEIENIMNEPTDTGISSLIGKFFDSWNTLATSASKSNAKSIVAQQSLALANELNHSYTELESLKKNTQTVIKDTVFDINSIITQVNQINQQIAQVKVAGNNPNDLMDRRDLLLDQLSSKFGIKIDKRAFDAYDVTTSNESKYADAGDNGMPPMAADGKTPLNLVQAIKPEDTCRFSYIDSIVKDGSSEEKFDGAGSYTVTYYKNGDKTTDANKVTVKVNIADTGTKGDPNYVSAEDKFKQLSECRVLWANNNGVALKVDGNGKVTSTKDGDNLAKSDTPLEVDFENLALFKAPSGELKGYMSVQKDIDTYEGQLNKFAKALALSVNAIMSQGLDPSKDSDTDINNFFVNADAAKKGVYTGDVAGITAAEKEITAANITVNGAILKNPMLIKSAAQYDASGNPIGESDGTRALAVEMLRDSLMKIQDISSESTRKDFLKDSFKTDSKLNISVITNATGGMTLDSYFKDTVNRLGIQEQEARRMVTNQAKMLAGFQESRDSISGVSLDEEMANLVQFQHCYQANAKIISTVDQLLDVVVNGLRR</sequence>
<dbReference type="GO" id="GO:0044780">
    <property type="term" value="P:bacterial-type flagellum assembly"/>
    <property type="evidence" value="ECO:0007669"/>
    <property type="project" value="InterPro"/>
</dbReference>
<comment type="subcellular location">
    <subcellularLocation>
        <location evidence="1">Bacterial flagellum</location>
    </subcellularLocation>
    <subcellularLocation>
        <location evidence="2">Secreted</location>
    </subcellularLocation>
</comment>
<reference evidence="10" key="1">
    <citation type="submission" date="2020-12" db="EMBL/GenBank/DDBJ databases">
        <title>Clostridium thailandense sp. nov., a novel acetogenic bacterium isolated from peat land soil in Thailand.</title>
        <authorList>
            <person name="Chaikitkaew S."/>
            <person name="Birkeland N.K."/>
        </authorList>
    </citation>
    <scope>NUCLEOTIDE SEQUENCE</scope>
    <source>
        <strain evidence="10">DSM 17425</strain>
    </source>
</reference>
<name>A0A934HY88_9CLOT</name>
<comment type="similarity">
    <text evidence="3">Belongs to the flagella basal body rod proteins family.</text>
</comment>
<evidence type="ECO:0000256" key="1">
    <source>
        <dbReference type="ARBA" id="ARBA00004365"/>
    </source>
</evidence>
<comment type="caution">
    <text evidence="10">The sequence shown here is derived from an EMBL/GenBank/DDBJ whole genome shotgun (WGS) entry which is preliminary data.</text>
</comment>
<keyword evidence="10" id="KW-0282">Flagellum</keyword>
<dbReference type="NCBIfam" id="TIGR02492">
    <property type="entry name" value="flgK_ends"/>
    <property type="match status" value="1"/>
</dbReference>
<dbReference type="EMBL" id="JAEEGB010000008">
    <property type="protein sequence ID" value="MBI6872732.1"/>
    <property type="molecule type" value="Genomic_DNA"/>
</dbReference>
<keyword evidence="5" id="KW-0964">Secreted</keyword>